<name>A0A6G0YRM4_APHCR</name>
<dbReference type="Proteomes" id="UP000478052">
    <property type="component" value="Unassembled WGS sequence"/>
</dbReference>
<comment type="caution">
    <text evidence="2">The sequence shown here is derived from an EMBL/GenBank/DDBJ whole genome shotgun (WGS) entry which is preliminary data.</text>
</comment>
<sequence length="226" mass="25947">MFSAIRNRGGYNDNPTCRQFVAAFKRVLVHNEISGSLYGNCIALDNTTHLTGKKFDDIQCKEPLIFSFSRCPTRSVINHDYFDNYMHLSKFIECVSNYISGFVAKKVAIKTGCEHCKSSLTTSTHTDILTQIKNRGYLTKASNDVVLICNATEKMLRQFPNQINKKNLQQFFMTKVKSQLYKSRKILTNLDCGNGVWFENEHKNNLVNKIILKYLDIRICTMNSCK</sequence>
<feature type="domain" description="Transposable element P transposase-like RNase H C-terminal" evidence="1">
    <location>
        <begin position="1"/>
        <end position="25"/>
    </location>
</feature>
<dbReference type="AlphaFoldDB" id="A0A6G0YRM4"/>
<proteinExistence type="predicted"/>
<dbReference type="PANTHER" id="PTHR47577:SF2">
    <property type="entry name" value="THAP DOMAIN CONTAINING 9"/>
    <property type="match status" value="1"/>
</dbReference>
<dbReference type="EMBL" id="VUJU01002733">
    <property type="protein sequence ID" value="KAF0760276.1"/>
    <property type="molecule type" value="Genomic_DNA"/>
</dbReference>
<protein>
    <recommendedName>
        <fullName evidence="1">Transposable element P transposase-like RNase H C-terminal domain-containing protein</fullName>
    </recommendedName>
</protein>
<dbReference type="OrthoDB" id="6491412at2759"/>
<dbReference type="Pfam" id="PF21789">
    <property type="entry name" value="TNP-like_RNaseH_C"/>
    <property type="match status" value="1"/>
</dbReference>
<dbReference type="InterPro" id="IPR048367">
    <property type="entry name" value="TNP-like_RNaseH_C"/>
</dbReference>
<keyword evidence="3" id="KW-1185">Reference proteome</keyword>
<dbReference type="PANTHER" id="PTHR47577">
    <property type="entry name" value="THAP DOMAIN-CONTAINING PROTEIN 6"/>
    <property type="match status" value="1"/>
</dbReference>
<gene>
    <name evidence="2" type="ORF">FWK35_00017945</name>
</gene>
<evidence type="ECO:0000259" key="1">
    <source>
        <dbReference type="Pfam" id="PF21789"/>
    </source>
</evidence>
<evidence type="ECO:0000313" key="3">
    <source>
        <dbReference type="Proteomes" id="UP000478052"/>
    </source>
</evidence>
<evidence type="ECO:0000313" key="2">
    <source>
        <dbReference type="EMBL" id="KAF0760276.1"/>
    </source>
</evidence>
<organism evidence="2 3">
    <name type="scientific">Aphis craccivora</name>
    <name type="common">Cowpea aphid</name>
    <dbReference type="NCBI Taxonomy" id="307492"/>
    <lineage>
        <taxon>Eukaryota</taxon>
        <taxon>Metazoa</taxon>
        <taxon>Ecdysozoa</taxon>
        <taxon>Arthropoda</taxon>
        <taxon>Hexapoda</taxon>
        <taxon>Insecta</taxon>
        <taxon>Pterygota</taxon>
        <taxon>Neoptera</taxon>
        <taxon>Paraneoptera</taxon>
        <taxon>Hemiptera</taxon>
        <taxon>Sternorrhyncha</taxon>
        <taxon>Aphidomorpha</taxon>
        <taxon>Aphidoidea</taxon>
        <taxon>Aphididae</taxon>
        <taxon>Aphidini</taxon>
        <taxon>Aphis</taxon>
        <taxon>Aphis</taxon>
    </lineage>
</organism>
<reference evidence="2 3" key="1">
    <citation type="submission" date="2019-08" db="EMBL/GenBank/DDBJ databases">
        <title>Whole genome of Aphis craccivora.</title>
        <authorList>
            <person name="Voronova N.V."/>
            <person name="Shulinski R.S."/>
            <person name="Bandarenka Y.V."/>
            <person name="Zhorov D.G."/>
            <person name="Warner D."/>
        </authorList>
    </citation>
    <scope>NUCLEOTIDE SEQUENCE [LARGE SCALE GENOMIC DNA]</scope>
    <source>
        <strain evidence="2">180601</strain>
        <tissue evidence="2">Whole Body</tissue>
    </source>
</reference>
<accession>A0A6G0YRM4</accession>